<dbReference type="AlphaFoldDB" id="A0A2S8GTP7"/>
<evidence type="ECO:0000256" key="1">
    <source>
        <dbReference type="SAM" id="MobiDB-lite"/>
    </source>
</evidence>
<gene>
    <name evidence="3" type="ORF">C5Y93_01780</name>
</gene>
<sequence length="165" mass="18055">MKITKLLLLLCAIAVPVSLAGCTAEKTETAEHGDDHGHDHDHGHSHEEAGPHGGHLIELGDEDYHLEWNHDDEAHALTFYVLDGEAKKEVKIPAENLQINVTVGDDTKSFDVPAVRADGEDTTALFETNDADLFALIEDDAVKATIDAQIDGKPFQGIIEHHHHH</sequence>
<name>A0A2S8GTP7_9BACT</name>
<evidence type="ECO:0000313" key="3">
    <source>
        <dbReference type="EMBL" id="PQO47798.1"/>
    </source>
</evidence>
<dbReference type="Proteomes" id="UP000237819">
    <property type="component" value="Unassembled WGS sequence"/>
</dbReference>
<organism evidence="3 4">
    <name type="scientific">Blastopirellula marina</name>
    <dbReference type="NCBI Taxonomy" id="124"/>
    <lineage>
        <taxon>Bacteria</taxon>
        <taxon>Pseudomonadati</taxon>
        <taxon>Planctomycetota</taxon>
        <taxon>Planctomycetia</taxon>
        <taxon>Pirellulales</taxon>
        <taxon>Pirellulaceae</taxon>
        <taxon>Blastopirellula</taxon>
    </lineage>
</organism>
<evidence type="ECO:0000256" key="2">
    <source>
        <dbReference type="SAM" id="SignalP"/>
    </source>
</evidence>
<reference evidence="3 4" key="1">
    <citation type="submission" date="2018-02" db="EMBL/GenBank/DDBJ databases">
        <title>Comparative genomes isolates from brazilian mangrove.</title>
        <authorList>
            <person name="Araujo J.E."/>
            <person name="Taketani R.G."/>
            <person name="Silva M.C.P."/>
            <person name="Loureco M.V."/>
            <person name="Andreote F.D."/>
        </authorList>
    </citation>
    <scope>NUCLEOTIDE SEQUENCE [LARGE SCALE GENOMIC DNA]</scope>
    <source>
        <strain evidence="3 4">Nap-Phe MGV</strain>
    </source>
</reference>
<comment type="caution">
    <text evidence="3">The sequence shown here is derived from an EMBL/GenBank/DDBJ whole genome shotgun (WGS) entry which is preliminary data.</text>
</comment>
<dbReference type="OrthoDB" id="276591at2"/>
<keyword evidence="2" id="KW-0732">Signal</keyword>
<dbReference type="RefSeq" id="WP_105333670.1">
    <property type="nucleotide sequence ID" value="NZ_PUHZ01000003.1"/>
</dbReference>
<accession>A0A2S8GTP7</accession>
<feature type="compositionally biased region" description="Basic and acidic residues" evidence="1">
    <location>
        <begin position="28"/>
        <end position="50"/>
    </location>
</feature>
<feature type="signal peptide" evidence="2">
    <location>
        <begin position="1"/>
        <end position="20"/>
    </location>
</feature>
<feature type="chain" id="PRO_5015784013" evidence="2">
    <location>
        <begin position="21"/>
        <end position="165"/>
    </location>
</feature>
<evidence type="ECO:0000313" key="4">
    <source>
        <dbReference type="Proteomes" id="UP000237819"/>
    </source>
</evidence>
<protein>
    <submittedName>
        <fullName evidence="3">Uncharacterized protein</fullName>
    </submittedName>
</protein>
<feature type="region of interest" description="Disordered" evidence="1">
    <location>
        <begin position="28"/>
        <end position="54"/>
    </location>
</feature>
<proteinExistence type="predicted"/>
<dbReference type="PROSITE" id="PS51257">
    <property type="entry name" value="PROKAR_LIPOPROTEIN"/>
    <property type="match status" value="1"/>
</dbReference>
<dbReference type="EMBL" id="PUHZ01000003">
    <property type="protein sequence ID" value="PQO47798.1"/>
    <property type="molecule type" value="Genomic_DNA"/>
</dbReference>